<dbReference type="EMBL" id="CM010724">
    <property type="protein sequence ID" value="RZC80139.1"/>
    <property type="molecule type" value="Genomic_DNA"/>
</dbReference>
<evidence type="ECO:0000313" key="2">
    <source>
        <dbReference type="Proteomes" id="UP000316621"/>
    </source>
</evidence>
<organism evidence="1 2">
    <name type="scientific">Papaver somniferum</name>
    <name type="common">Opium poppy</name>
    <dbReference type="NCBI Taxonomy" id="3469"/>
    <lineage>
        <taxon>Eukaryota</taxon>
        <taxon>Viridiplantae</taxon>
        <taxon>Streptophyta</taxon>
        <taxon>Embryophyta</taxon>
        <taxon>Tracheophyta</taxon>
        <taxon>Spermatophyta</taxon>
        <taxon>Magnoliopsida</taxon>
        <taxon>Ranunculales</taxon>
        <taxon>Papaveraceae</taxon>
        <taxon>Papaveroideae</taxon>
        <taxon>Papaver</taxon>
    </lineage>
</organism>
<dbReference type="AlphaFoldDB" id="A0A4Y7L787"/>
<evidence type="ECO:0000313" key="1">
    <source>
        <dbReference type="EMBL" id="RZC80139.1"/>
    </source>
</evidence>
<name>A0A4Y7L787_PAPSO</name>
<gene>
    <name evidence="1" type="ORF">C5167_042717</name>
</gene>
<sequence>MGNSKVFMGILINFRKRYAQAFHGKLESTYGNPDKFPQGFDPEFVWGGIQGCNSRMNEIQNDE</sequence>
<protein>
    <submittedName>
        <fullName evidence="1">Uncharacterized protein</fullName>
    </submittedName>
</protein>
<accession>A0A4Y7L787</accession>
<dbReference type="Gramene" id="RZC80139">
    <property type="protein sequence ID" value="RZC80139"/>
    <property type="gene ID" value="C5167_042717"/>
</dbReference>
<dbReference type="Proteomes" id="UP000316621">
    <property type="component" value="Chromosome 10"/>
</dbReference>
<reference evidence="1 2" key="1">
    <citation type="journal article" date="2018" name="Science">
        <title>The opium poppy genome and morphinan production.</title>
        <authorList>
            <person name="Guo L."/>
            <person name="Winzer T."/>
            <person name="Yang X."/>
            <person name="Li Y."/>
            <person name="Ning Z."/>
            <person name="He Z."/>
            <person name="Teodor R."/>
            <person name="Lu Y."/>
            <person name="Bowser T.A."/>
            <person name="Graham I.A."/>
            <person name="Ye K."/>
        </authorList>
    </citation>
    <scope>NUCLEOTIDE SEQUENCE [LARGE SCALE GENOMIC DNA]</scope>
    <source>
        <strain evidence="2">cv. HN1</strain>
        <tissue evidence="1">Leaves</tissue>
    </source>
</reference>
<proteinExistence type="predicted"/>
<keyword evidence="2" id="KW-1185">Reference proteome</keyword>